<keyword evidence="2" id="KW-0808">Transferase</keyword>
<keyword evidence="3" id="KW-1185">Reference proteome</keyword>
<feature type="domain" description="CHK kinase-like" evidence="1">
    <location>
        <begin position="122"/>
        <end position="299"/>
    </location>
</feature>
<accession>A0A3S5CZG3</accession>
<dbReference type="InterPro" id="IPR002575">
    <property type="entry name" value="Aminoglycoside_PTrfase"/>
</dbReference>
<dbReference type="GO" id="GO:0016740">
    <property type="term" value="F:transferase activity"/>
    <property type="evidence" value="ECO:0007669"/>
    <property type="project" value="UniProtKB-KW"/>
</dbReference>
<dbReference type="SUPFAM" id="SSF56112">
    <property type="entry name" value="Protein kinase-like (PK-like)"/>
    <property type="match status" value="1"/>
</dbReference>
<organism evidence="2 3">
    <name type="scientific">Mycobacterium basiliense</name>
    <dbReference type="NCBI Taxonomy" id="2094119"/>
    <lineage>
        <taxon>Bacteria</taxon>
        <taxon>Bacillati</taxon>
        <taxon>Actinomycetota</taxon>
        <taxon>Actinomycetes</taxon>
        <taxon>Mycobacteriales</taxon>
        <taxon>Mycobacteriaceae</taxon>
        <taxon>Mycobacterium</taxon>
    </lineage>
</organism>
<dbReference type="Proteomes" id="UP000269998">
    <property type="component" value="Chromosome"/>
</dbReference>
<reference evidence="3" key="1">
    <citation type="submission" date="2018-02" db="EMBL/GenBank/DDBJ databases">
        <authorList>
            <person name="Seth-Smith MB H."/>
            <person name="Seth-Smith H."/>
        </authorList>
    </citation>
    <scope>NUCLEOTIDE SEQUENCE [LARGE SCALE GENOMIC DNA]</scope>
</reference>
<dbReference type="AlphaFoldDB" id="A0A3S5CZG3"/>
<dbReference type="InterPro" id="IPR011009">
    <property type="entry name" value="Kinase-like_dom_sf"/>
</dbReference>
<protein>
    <submittedName>
        <fullName evidence="2">Phosphotransferase enzyme family protein</fullName>
    </submittedName>
</protein>
<dbReference type="KEGG" id="mbai:MB901379_00307"/>
<dbReference type="InterPro" id="IPR015897">
    <property type="entry name" value="CHK_kinase-like"/>
</dbReference>
<evidence type="ECO:0000259" key="1">
    <source>
        <dbReference type="SMART" id="SM00587"/>
    </source>
</evidence>
<evidence type="ECO:0000313" key="2">
    <source>
        <dbReference type="EMBL" id="VDM86782.1"/>
    </source>
</evidence>
<evidence type="ECO:0000313" key="3">
    <source>
        <dbReference type="Proteomes" id="UP000269998"/>
    </source>
</evidence>
<proteinExistence type="predicted"/>
<dbReference type="EMBL" id="LR130759">
    <property type="protein sequence ID" value="VDM86782.1"/>
    <property type="molecule type" value="Genomic_DNA"/>
</dbReference>
<dbReference type="PANTHER" id="PTHR11012:SF30">
    <property type="entry name" value="PROTEIN KINASE-LIKE DOMAIN-CONTAINING"/>
    <property type="match status" value="1"/>
</dbReference>
<dbReference type="PANTHER" id="PTHR11012">
    <property type="entry name" value="PROTEIN KINASE-LIKE DOMAIN-CONTAINING"/>
    <property type="match status" value="1"/>
</dbReference>
<name>A0A3S5CZG3_9MYCO</name>
<dbReference type="Gene3D" id="3.90.1200.10">
    <property type="match status" value="1"/>
</dbReference>
<gene>
    <name evidence="2" type="ORF">MB901379_00307</name>
</gene>
<dbReference type="Pfam" id="PF01636">
    <property type="entry name" value="APH"/>
    <property type="match status" value="1"/>
</dbReference>
<dbReference type="SMART" id="SM00587">
    <property type="entry name" value="CHK"/>
    <property type="match status" value="1"/>
</dbReference>
<sequence>MSSGSATDGALRGARRFPRRIEDLSAATMSRIMGRAVTSISVIADTSGTTSRARLAAHGDEVPDSVFVKMAAQTGATRLMGELGRLGETEVQFYRQLSAELAGAVPAAYGSSFDGPTGRFVLVLQDLADGQCQFPDTLHPFTKDQAALVVELLARLHGTFWGRVDSGRFGWLYSGSDDPSVPLVPTMLRTSARRLATRTPIPVADGEFIIQHYPAVARLIDTPPHTVLHGDAHRGNCYFRGAGQNVSAGLLAWQAVRCGHPARDLAYTLITSMSTADRQRCERELLDTYRRALAAAGGPDLQRDELWRRYRQAAAYAYVATTIVAGLGGMQSADIALAGLELAVAAVHDLDTVAALQGPDLGGTS</sequence>